<organism evidence="1 2">
    <name type="scientific">Leptospira yanagawae serovar Saopaulo str. Sao Paulo = ATCC 700523</name>
    <dbReference type="NCBI Taxonomy" id="1249483"/>
    <lineage>
        <taxon>Bacteria</taxon>
        <taxon>Pseudomonadati</taxon>
        <taxon>Spirochaetota</taxon>
        <taxon>Spirochaetia</taxon>
        <taxon>Leptospirales</taxon>
        <taxon>Leptospiraceae</taxon>
        <taxon>Leptospira</taxon>
    </lineage>
</organism>
<proteinExistence type="predicted"/>
<dbReference type="AlphaFoldDB" id="A0A5E8H7Z7"/>
<name>A0A5E8H7Z7_9LEPT</name>
<evidence type="ECO:0000313" key="2">
    <source>
        <dbReference type="Proteomes" id="UP000013996"/>
    </source>
</evidence>
<evidence type="ECO:0000313" key="1">
    <source>
        <dbReference type="EMBL" id="EOQ87581.1"/>
    </source>
</evidence>
<accession>A0A5E8H7Z7</accession>
<sequence length="171" mass="19450">MKNITRIFFICLTMSAYQISAQEGRKTIFLEFAYEKGVLYPDTNVNKFGGPLSSDRRRPLENFNFYTSNVWSDEDKLVSAYAFKNAPKPKISGQSLTFLFEYMVLNKLGIGLSVTESEYKGSNFSLSKGNFLILANLLRQNTNLIDNVSNEQISRIESFLPDLLPKNCTDI</sequence>
<reference evidence="1 2" key="1">
    <citation type="submission" date="2013-04" db="EMBL/GenBank/DDBJ databases">
        <authorList>
            <person name="Harkins D.M."/>
            <person name="Durkin A.S."/>
            <person name="Brinkac L.M."/>
            <person name="Haft D.H."/>
            <person name="Selengut J.D."/>
            <person name="Sanka R."/>
            <person name="DePew J."/>
            <person name="Purushe J."/>
            <person name="Hartskeerl R.A."/>
            <person name="Ahmed A."/>
            <person name="van der Linden H."/>
            <person name="Goris M.G.A."/>
            <person name="Vinetz J.M."/>
            <person name="Sutton G.G."/>
            <person name="Nierman W.C."/>
            <person name="Fouts D.E."/>
        </authorList>
    </citation>
    <scope>NUCLEOTIDE SEQUENCE [LARGE SCALE GENOMIC DNA]</scope>
    <source>
        <strain evidence="1 2">Sao Paulo</strain>
    </source>
</reference>
<gene>
    <name evidence="1" type="ORF">LEP1GSC202_0319</name>
</gene>
<protein>
    <submittedName>
        <fullName evidence="1">Uncharacterized protein</fullName>
    </submittedName>
</protein>
<dbReference type="EMBL" id="AOGX02000034">
    <property type="protein sequence ID" value="EOQ87581.1"/>
    <property type="molecule type" value="Genomic_DNA"/>
</dbReference>
<comment type="caution">
    <text evidence="1">The sequence shown here is derived from an EMBL/GenBank/DDBJ whole genome shotgun (WGS) entry which is preliminary data.</text>
</comment>
<dbReference type="Proteomes" id="UP000013996">
    <property type="component" value="Unassembled WGS sequence"/>
</dbReference>